<dbReference type="Proteomes" id="UP000356253">
    <property type="component" value="Unassembled WGS sequence"/>
</dbReference>
<dbReference type="EMBL" id="CABVMM010000010">
    <property type="protein sequence ID" value="VVV01456.1"/>
    <property type="molecule type" value="Genomic_DNA"/>
</dbReference>
<evidence type="ECO:0000313" key="2">
    <source>
        <dbReference type="Proteomes" id="UP000356253"/>
    </source>
</evidence>
<reference evidence="1" key="1">
    <citation type="submission" date="2019-09" db="EMBL/GenBank/DDBJ databases">
        <authorList>
            <person name="Rodrigo-Torres L."/>
            <person name="Arahal R. D."/>
            <person name="Lucena T."/>
        </authorList>
    </citation>
    <scope>NUCLEOTIDE SEQUENCE</scope>
    <source>
        <strain evidence="1">ISS653</strain>
    </source>
</reference>
<organism evidence="1 2">
    <name type="scientific">Mesonia oceanica</name>
    <dbReference type="NCBI Taxonomy" id="2687242"/>
    <lineage>
        <taxon>Bacteria</taxon>
        <taxon>Pseudomonadati</taxon>
        <taxon>Bacteroidota</taxon>
        <taxon>Flavobacteriia</taxon>
        <taxon>Flavobacteriales</taxon>
        <taxon>Flavobacteriaceae</taxon>
        <taxon>Mesonia</taxon>
    </lineage>
</organism>
<keyword evidence="2" id="KW-1185">Reference proteome</keyword>
<name>A0AC61YAC1_9FLAO</name>
<sequence length="142" mass="16488">MIKAFFKYLLSLSVLLLGLANLYANHQENGQHSLLCYLEGIQQQTQLYQEVGIDYLKSTPPDQEKHKKEYEERVIEEELEEYLSSSKKTADSSPQEFASLWYTFLLDYFTTTPTSNCPSTAGQFTHLTNHTPLFIKFCVYRI</sequence>
<gene>
    <name evidence="1" type="ORF">FVB9532_02748</name>
</gene>
<accession>A0AC61YAC1</accession>
<evidence type="ECO:0000313" key="1">
    <source>
        <dbReference type="EMBL" id="VVV01456.1"/>
    </source>
</evidence>
<protein>
    <submittedName>
        <fullName evidence="1">Uncharacterized protein</fullName>
    </submittedName>
</protein>
<proteinExistence type="predicted"/>
<comment type="caution">
    <text evidence="1">The sequence shown here is derived from an EMBL/GenBank/DDBJ whole genome shotgun (WGS) entry which is preliminary data.</text>
</comment>